<evidence type="ECO:0000313" key="3">
    <source>
        <dbReference type="EMBL" id="ESO92225.1"/>
    </source>
</evidence>
<evidence type="ECO:0000313" key="4">
    <source>
        <dbReference type="Proteomes" id="UP000030746"/>
    </source>
</evidence>
<protein>
    <recommendedName>
        <fullName evidence="2">EGF-like domain-containing protein</fullName>
    </recommendedName>
</protein>
<keyword evidence="4" id="KW-1185">Reference proteome</keyword>
<dbReference type="CTD" id="20239166"/>
<dbReference type="GeneID" id="20239166"/>
<dbReference type="SMART" id="SM00181">
    <property type="entry name" value="EGF"/>
    <property type="match status" value="1"/>
</dbReference>
<proteinExistence type="predicted"/>
<evidence type="ECO:0000259" key="2">
    <source>
        <dbReference type="PROSITE" id="PS50026"/>
    </source>
</evidence>
<keyword evidence="1" id="KW-1015">Disulfide bond</keyword>
<reference evidence="3 4" key="1">
    <citation type="journal article" date="2013" name="Nature">
        <title>Insights into bilaterian evolution from three spiralian genomes.</title>
        <authorList>
            <person name="Simakov O."/>
            <person name="Marletaz F."/>
            <person name="Cho S.J."/>
            <person name="Edsinger-Gonzales E."/>
            <person name="Havlak P."/>
            <person name="Hellsten U."/>
            <person name="Kuo D.H."/>
            <person name="Larsson T."/>
            <person name="Lv J."/>
            <person name="Arendt D."/>
            <person name="Savage R."/>
            <person name="Osoegawa K."/>
            <person name="de Jong P."/>
            <person name="Grimwood J."/>
            <person name="Chapman J.A."/>
            <person name="Shapiro H."/>
            <person name="Aerts A."/>
            <person name="Otillar R.P."/>
            <person name="Terry A.Y."/>
            <person name="Boore J.L."/>
            <person name="Grigoriev I.V."/>
            <person name="Lindberg D.R."/>
            <person name="Seaver E.C."/>
            <person name="Weisblat D.A."/>
            <person name="Putnam N.H."/>
            <person name="Rokhsar D.S."/>
        </authorList>
    </citation>
    <scope>NUCLEOTIDE SEQUENCE [LARGE SCALE GENOMIC DNA]</scope>
</reference>
<evidence type="ECO:0000256" key="1">
    <source>
        <dbReference type="PROSITE-ProRule" id="PRU00076"/>
    </source>
</evidence>
<feature type="domain" description="EGF-like" evidence="2">
    <location>
        <begin position="22"/>
        <end position="62"/>
    </location>
</feature>
<keyword evidence="1" id="KW-0245">EGF-like domain</keyword>
<dbReference type="AlphaFoldDB" id="V4AAU5"/>
<dbReference type="Pfam" id="PF00008">
    <property type="entry name" value="EGF"/>
    <property type="match status" value="1"/>
</dbReference>
<dbReference type="CDD" id="cd00054">
    <property type="entry name" value="EGF_CA"/>
    <property type="match status" value="1"/>
</dbReference>
<feature type="disulfide bond" evidence="1">
    <location>
        <begin position="52"/>
        <end position="61"/>
    </location>
</feature>
<dbReference type="HOGENOM" id="CLU_1469837_0_0_1"/>
<dbReference type="KEGG" id="lgi:LOTGIDRAFT_162880"/>
<sequence>MEAEDGKLKCNCPSGTFGEDCSLGVCEIENPCLNGGTCVPASNIADTPSCICPPGTFQPVCEQCYYNFTRDAYIQLDSQVMLAINSLNQTQCDEECDKDERCTFNFIGLDGCYIFEKPVIFASGNGDLNKYKERCMQMEECLLLTHILEDNKCFLFNVTLNNALSILRLIEGQHGNNIAEKICC</sequence>
<dbReference type="RefSeq" id="XP_009057146.1">
    <property type="nucleotide sequence ID" value="XM_009058898.1"/>
</dbReference>
<accession>V4AAU5</accession>
<organism evidence="3 4">
    <name type="scientific">Lottia gigantea</name>
    <name type="common">Giant owl limpet</name>
    <dbReference type="NCBI Taxonomy" id="225164"/>
    <lineage>
        <taxon>Eukaryota</taxon>
        <taxon>Metazoa</taxon>
        <taxon>Spiralia</taxon>
        <taxon>Lophotrochozoa</taxon>
        <taxon>Mollusca</taxon>
        <taxon>Gastropoda</taxon>
        <taxon>Patellogastropoda</taxon>
        <taxon>Lottioidea</taxon>
        <taxon>Lottiidae</taxon>
        <taxon>Lottia</taxon>
    </lineage>
</organism>
<dbReference type="OrthoDB" id="6119053at2759"/>
<dbReference type="PROSITE" id="PS50026">
    <property type="entry name" value="EGF_3"/>
    <property type="match status" value="1"/>
</dbReference>
<dbReference type="InterPro" id="IPR000742">
    <property type="entry name" value="EGF"/>
</dbReference>
<name>V4AAU5_LOTGI</name>
<dbReference type="Gene3D" id="2.10.25.10">
    <property type="entry name" value="Laminin"/>
    <property type="match status" value="1"/>
</dbReference>
<comment type="caution">
    <text evidence="1">Lacks conserved residue(s) required for the propagation of feature annotation.</text>
</comment>
<gene>
    <name evidence="3" type="ORF">LOTGIDRAFT_162880</name>
</gene>
<dbReference type="EMBL" id="KB202124">
    <property type="protein sequence ID" value="ESO92225.1"/>
    <property type="molecule type" value="Genomic_DNA"/>
</dbReference>
<dbReference type="SUPFAM" id="SSF57196">
    <property type="entry name" value="EGF/Laminin"/>
    <property type="match status" value="1"/>
</dbReference>
<dbReference type="Proteomes" id="UP000030746">
    <property type="component" value="Unassembled WGS sequence"/>
</dbReference>